<feature type="transmembrane region" description="Helical" evidence="7">
    <location>
        <begin position="417"/>
        <end position="438"/>
    </location>
</feature>
<dbReference type="Pfam" id="PF06963">
    <property type="entry name" value="FPN1"/>
    <property type="match status" value="1"/>
</dbReference>
<dbReference type="AlphaFoldDB" id="A0A6A6PWR7"/>
<accession>A0A6A6PWR7</accession>
<evidence type="ECO:0000256" key="1">
    <source>
        <dbReference type="ARBA" id="ARBA00004141"/>
    </source>
</evidence>
<dbReference type="PANTHER" id="PTHR11660">
    <property type="entry name" value="SOLUTE CARRIER FAMILY 40 MEMBER"/>
    <property type="match status" value="1"/>
</dbReference>
<organism evidence="9 10">
    <name type="scientific">Neohortaea acidophila</name>
    <dbReference type="NCBI Taxonomy" id="245834"/>
    <lineage>
        <taxon>Eukaryota</taxon>
        <taxon>Fungi</taxon>
        <taxon>Dikarya</taxon>
        <taxon>Ascomycota</taxon>
        <taxon>Pezizomycotina</taxon>
        <taxon>Dothideomycetes</taxon>
        <taxon>Dothideomycetidae</taxon>
        <taxon>Mycosphaerellales</taxon>
        <taxon>Teratosphaeriaceae</taxon>
        <taxon>Neohortaea</taxon>
    </lineage>
</organism>
<keyword evidence="10" id="KW-1185">Reference proteome</keyword>
<comment type="caution">
    <text evidence="7">Lacks conserved residue(s) required for the propagation of feature annotation.</text>
</comment>
<dbReference type="InterPro" id="IPR009716">
    <property type="entry name" value="Ferroportin-1"/>
</dbReference>
<evidence type="ECO:0000256" key="3">
    <source>
        <dbReference type="ARBA" id="ARBA00022448"/>
    </source>
</evidence>
<feature type="transmembrane region" description="Helical" evidence="7">
    <location>
        <begin position="258"/>
        <end position="275"/>
    </location>
</feature>
<keyword evidence="3 7" id="KW-0813">Transport</keyword>
<proteinExistence type="inferred from homology"/>
<dbReference type="GO" id="GO:0016020">
    <property type="term" value="C:membrane"/>
    <property type="evidence" value="ECO:0007669"/>
    <property type="project" value="UniProtKB-SubCell"/>
</dbReference>
<comment type="subcellular location">
    <subcellularLocation>
        <location evidence="1 7">Membrane</location>
        <topology evidence="1 7">Multi-pass membrane protein</topology>
    </subcellularLocation>
</comment>
<evidence type="ECO:0000313" key="10">
    <source>
        <dbReference type="Proteomes" id="UP000799767"/>
    </source>
</evidence>
<dbReference type="SUPFAM" id="SSF103473">
    <property type="entry name" value="MFS general substrate transporter"/>
    <property type="match status" value="1"/>
</dbReference>
<gene>
    <name evidence="9" type="ORF">BDY17DRAFT_316315</name>
</gene>
<dbReference type="PANTHER" id="PTHR11660:SF57">
    <property type="entry name" value="SOLUTE CARRIER FAMILY 40 MEMBER"/>
    <property type="match status" value="1"/>
</dbReference>
<evidence type="ECO:0000256" key="7">
    <source>
        <dbReference type="RuleBase" id="RU365065"/>
    </source>
</evidence>
<dbReference type="Proteomes" id="UP000799767">
    <property type="component" value="Unassembled WGS sequence"/>
</dbReference>
<evidence type="ECO:0000256" key="6">
    <source>
        <dbReference type="ARBA" id="ARBA00023136"/>
    </source>
</evidence>
<feature type="compositionally biased region" description="Basic and acidic residues" evidence="8">
    <location>
        <begin position="489"/>
        <end position="498"/>
    </location>
</feature>
<keyword evidence="7" id="KW-0406">Ion transport</keyword>
<sequence length="498" mass="54263">MDMASEGRDAAVEQHIRRLLYISHFLSMWNSRTFEFAAFLFLATIYPQTLLPASVYALARAASAAVFSPWIGNFIDSAERLYVIRLSIGGQRIAVAVSCGLLYAFVRWESVRSSAVISFSALAALSVLACVEKSCAIMNTISVERDWAVVIAGGDEPNLQIINSQMRRIDLFCKLMAPLLISFIDGASTTLAIVVTGGLSAVSVLVEYFTIARVYRLVPELQRRPDETARTAGNAATSALAGIHYAFSATRTYLTHPAFLPSFSLALLYLTVLSFNGQMITYLIALGLSSSLVGVLRGIAAIFELSATWIAPRVMRYMGPIRAGIWFLNWQIFCVAAACLCLWLDLGTVAAATGTVSCVIASRIGLWGFDLSAQIIVQEEVEAAVRGQFSSQEFAFQNIFEMLSFASTIVFSRPDQFKLPATVSAGAVGVAGILYAAFVRARRGHLVHLSDCVDRCSKRAPSRDHRGWMSVPQNEDSAHDFAPLSESGGQERIELDEA</sequence>
<keyword evidence="6 7" id="KW-0472">Membrane</keyword>
<feature type="transmembrane region" description="Helical" evidence="7">
    <location>
        <begin position="175"/>
        <end position="199"/>
    </location>
</feature>
<dbReference type="EMBL" id="MU001634">
    <property type="protein sequence ID" value="KAF2484455.1"/>
    <property type="molecule type" value="Genomic_DNA"/>
</dbReference>
<evidence type="ECO:0000256" key="5">
    <source>
        <dbReference type="ARBA" id="ARBA00022989"/>
    </source>
</evidence>
<protein>
    <recommendedName>
        <fullName evidence="7">Solute carrier family 40 member</fullName>
    </recommendedName>
</protein>
<evidence type="ECO:0000313" key="9">
    <source>
        <dbReference type="EMBL" id="KAF2484455.1"/>
    </source>
</evidence>
<keyword evidence="5 7" id="KW-1133">Transmembrane helix</keyword>
<evidence type="ECO:0000256" key="2">
    <source>
        <dbReference type="ARBA" id="ARBA00006279"/>
    </source>
</evidence>
<name>A0A6A6PWR7_9PEZI</name>
<evidence type="ECO:0000256" key="4">
    <source>
        <dbReference type="ARBA" id="ARBA00022692"/>
    </source>
</evidence>
<comment type="function">
    <text evidence="7">May be involved in iron transport and iron homeostasis.</text>
</comment>
<reference evidence="9" key="1">
    <citation type="journal article" date="2020" name="Stud. Mycol.">
        <title>101 Dothideomycetes genomes: a test case for predicting lifestyles and emergence of pathogens.</title>
        <authorList>
            <person name="Haridas S."/>
            <person name="Albert R."/>
            <person name="Binder M."/>
            <person name="Bloem J."/>
            <person name="Labutti K."/>
            <person name="Salamov A."/>
            <person name="Andreopoulos B."/>
            <person name="Baker S."/>
            <person name="Barry K."/>
            <person name="Bills G."/>
            <person name="Bluhm B."/>
            <person name="Cannon C."/>
            <person name="Castanera R."/>
            <person name="Culley D."/>
            <person name="Daum C."/>
            <person name="Ezra D."/>
            <person name="Gonzalez J."/>
            <person name="Henrissat B."/>
            <person name="Kuo A."/>
            <person name="Liang C."/>
            <person name="Lipzen A."/>
            <person name="Lutzoni F."/>
            <person name="Magnuson J."/>
            <person name="Mondo S."/>
            <person name="Nolan M."/>
            <person name="Ohm R."/>
            <person name="Pangilinan J."/>
            <person name="Park H.-J."/>
            <person name="Ramirez L."/>
            <person name="Alfaro M."/>
            <person name="Sun H."/>
            <person name="Tritt A."/>
            <person name="Yoshinaga Y."/>
            <person name="Zwiers L.-H."/>
            <person name="Turgeon B."/>
            <person name="Goodwin S."/>
            <person name="Spatafora J."/>
            <person name="Crous P."/>
            <person name="Grigoriev I."/>
        </authorList>
    </citation>
    <scope>NUCLEOTIDE SEQUENCE</scope>
    <source>
        <strain evidence="9">CBS 113389</strain>
    </source>
</reference>
<dbReference type="GeneID" id="54477003"/>
<feature type="transmembrane region" description="Helical" evidence="7">
    <location>
        <begin position="323"/>
        <end position="344"/>
    </location>
</feature>
<dbReference type="OrthoDB" id="648861at2759"/>
<keyword evidence="4 7" id="KW-0812">Transmembrane</keyword>
<comment type="similarity">
    <text evidence="2 7">Belongs to the ferroportin (FP) (TC 2.A.100) family. SLC40A subfamily.</text>
</comment>
<dbReference type="InterPro" id="IPR036259">
    <property type="entry name" value="MFS_trans_sf"/>
</dbReference>
<dbReference type="GO" id="GO:0005381">
    <property type="term" value="F:iron ion transmembrane transporter activity"/>
    <property type="evidence" value="ECO:0007669"/>
    <property type="project" value="UniProtKB-UniRule"/>
</dbReference>
<dbReference type="RefSeq" id="XP_033591024.1">
    <property type="nucleotide sequence ID" value="XM_033736001.1"/>
</dbReference>
<feature type="region of interest" description="Disordered" evidence="8">
    <location>
        <begin position="460"/>
        <end position="498"/>
    </location>
</feature>
<evidence type="ECO:0000256" key="8">
    <source>
        <dbReference type="SAM" id="MobiDB-lite"/>
    </source>
</evidence>
<feature type="transmembrane region" description="Helical" evidence="7">
    <location>
        <begin position="282"/>
        <end position="303"/>
    </location>
</feature>
<dbReference type="CDD" id="cd17480">
    <property type="entry name" value="MFS_SLC40A1_like"/>
    <property type="match status" value="1"/>
</dbReference>